<keyword evidence="2" id="KW-1185">Reference proteome</keyword>
<dbReference type="OrthoDB" id="270332at2"/>
<accession>A0A1P8WKE6</accession>
<protein>
    <submittedName>
        <fullName evidence="1">Uncharacterized protein</fullName>
    </submittedName>
</protein>
<gene>
    <name evidence="1" type="ORF">Fuma_04159</name>
</gene>
<dbReference type="AlphaFoldDB" id="A0A1P8WKE6"/>
<dbReference type="STRING" id="1891926.Fuma_04159"/>
<organism evidence="1 2">
    <name type="scientific">Fuerstiella marisgermanici</name>
    <dbReference type="NCBI Taxonomy" id="1891926"/>
    <lineage>
        <taxon>Bacteria</taxon>
        <taxon>Pseudomonadati</taxon>
        <taxon>Planctomycetota</taxon>
        <taxon>Planctomycetia</taxon>
        <taxon>Planctomycetales</taxon>
        <taxon>Planctomycetaceae</taxon>
        <taxon>Fuerstiella</taxon>
    </lineage>
</organism>
<reference evidence="1 2" key="1">
    <citation type="journal article" date="2016" name="Front. Microbiol.">
        <title>Fuerstia marisgermanicae gen. nov., sp. nov., an Unusual Member of the Phylum Planctomycetes from the German Wadden Sea.</title>
        <authorList>
            <person name="Kohn T."/>
            <person name="Heuer A."/>
            <person name="Jogler M."/>
            <person name="Vollmers J."/>
            <person name="Boedeker C."/>
            <person name="Bunk B."/>
            <person name="Rast P."/>
            <person name="Borchert D."/>
            <person name="Glockner I."/>
            <person name="Freese H.M."/>
            <person name="Klenk H.P."/>
            <person name="Overmann J."/>
            <person name="Kaster A.K."/>
            <person name="Rohde M."/>
            <person name="Wiegand S."/>
            <person name="Jogler C."/>
        </authorList>
    </citation>
    <scope>NUCLEOTIDE SEQUENCE [LARGE SCALE GENOMIC DNA]</scope>
    <source>
        <strain evidence="1 2">NH11</strain>
    </source>
</reference>
<dbReference type="RefSeq" id="WP_145944280.1">
    <property type="nucleotide sequence ID" value="NZ_CP017641.1"/>
</dbReference>
<sequence length="150" mass="17144">MTDHQPNNSDTPLLIDFHDDRIREFEVWATTVRDPATRAAEGIRRITSKNCKAVAEYNIAPLTDGRWAVRIRCEYRCGDFSGTGSPWDDFPTRQSCVDAFLSQARRHFGQPLCGSVANELQRRTRQQMLQQLTENGLFGFIEPDVDQPEV</sequence>
<proteinExistence type="predicted"/>
<dbReference type="EMBL" id="CP017641">
    <property type="protein sequence ID" value="APZ94527.1"/>
    <property type="molecule type" value="Genomic_DNA"/>
</dbReference>
<name>A0A1P8WKE6_9PLAN</name>
<dbReference type="KEGG" id="fmr:Fuma_04159"/>
<evidence type="ECO:0000313" key="2">
    <source>
        <dbReference type="Proteomes" id="UP000187735"/>
    </source>
</evidence>
<evidence type="ECO:0000313" key="1">
    <source>
        <dbReference type="EMBL" id="APZ94527.1"/>
    </source>
</evidence>
<dbReference type="Proteomes" id="UP000187735">
    <property type="component" value="Chromosome"/>
</dbReference>